<evidence type="ECO:0000313" key="4">
    <source>
        <dbReference type="Proteomes" id="UP000526083"/>
    </source>
</evidence>
<comment type="similarity">
    <text evidence="1">Belongs to the AB hydrolase superfamily.</text>
</comment>
<feature type="domain" description="Peptidase S9 prolyl oligopeptidase catalytic" evidence="2">
    <location>
        <begin position="181"/>
        <end position="290"/>
    </location>
</feature>
<dbReference type="Proteomes" id="UP000526083">
    <property type="component" value="Unassembled WGS sequence"/>
</dbReference>
<dbReference type="PANTHER" id="PTHR22946">
    <property type="entry name" value="DIENELACTONE HYDROLASE DOMAIN-CONTAINING PROTEIN-RELATED"/>
    <property type="match status" value="1"/>
</dbReference>
<dbReference type="InterPro" id="IPR029058">
    <property type="entry name" value="AB_hydrolase_fold"/>
</dbReference>
<dbReference type="Gene3D" id="1.20.1440.110">
    <property type="entry name" value="acylaminoacyl peptidase"/>
    <property type="match status" value="1"/>
</dbReference>
<dbReference type="PANTHER" id="PTHR22946:SF12">
    <property type="entry name" value="CONIDIAL PIGMENT BIOSYNTHESIS PROTEIN AYG1 (AFU_ORTHOLOGUE AFUA_2G17550)"/>
    <property type="match status" value="1"/>
</dbReference>
<dbReference type="EMBL" id="JACGWY010000001">
    <property type="protein sequence ID" value="MBA8815857.1"/>
    <property type="molecule type" value="Genomic_DNA"/>
</dbReference>
<dbReference type="Gene3D" id="3.40.50.1820">
    <property type="entry name" value="alpha/beta hydrolase"/>
    <property type="match status" value="1"/>
</dbReference>
<dbReference type="SUPFAM" id="SSF53474">
    <property type="entry name" value="alpha/beta-Hydrolases"/>
    <property type="match status" value="1"/>
</dbReference>
<organism evidence="3 4">
    <name type="scientific">Microbacterium halimionae</name>
    <dbReference type="NCBI Taxonomy" id="1526413"/>
    <lineage>
        <taxon>Bacteria</taxon>
        <taxon>Bacillati</taxon>
        <taxon>Actinomycetota</taxon>
        <taxon>Actinomycetes</taxon>
        <taxon>Micrococcales</taxon>
        <taxon>Microbacteriaceae</taxon>
        <taxon>Microbacterium</taxon>
    </lineage>
</organism>
<dbReference type="RefSeq" id="WP_167048973.1">
    <property type="nucleotide sequence ID" value="NZ_JAAOZB010000002.1"/>
</dbReference>
<keyword evidence="4" id="KW-1185">Reference proteome</keyword>
<gene>
    <name evidence="3" type="ORF">FHX48_000909</name>
</gene>
<evidence type="ECO:0000313" key="3">
    <source>
        <dbReference type="EMBL" id="MBA8815857.1"/>
    </source>
</evidence>
<evidence type="ECO:0000256" key="1">
    <source>
        <dbReference type="ARBA" id="ARBA00008645"/>
    </source>
</evidence>
<protein>
    <recommendedName>
        <fullName evidence="2">Peptidase S9 prolyl oligopeptidase catalytic domain-containing protein</fullName>
    </recommendedName>
</protein>
<dbReference type="InterPro" id="IPR050261">
    <property type="entry name" value="FrsA_esterase"/>
</dbReference>
<reference evidence="3 4" key="1">
    <citation type="submission" date="2020-07" db="EMBL/GenBank/DDBJ databases">
        <title>Sequencing the genomes of 1000 actinobacteria strains.</title>
        <authorList>
            <person name="Klenk H.-P."/>
        </authorList>
    </citation>
    <scope>NUCLEOTIDE SEQUENCE [LARGE SCALE GENOMIC DNA]</scope>
    <source>
        <strain evidence="3 4">DSM 27576</strain>
    </source>
</reference>
<sequence length="409" mass="44734">MSRASSSHAHKFSEDADYDFEIRTVLGLSSEGASDIGEVLAATAGIKKGDHKAWLEAWRTLAQRTLDTADASASAGRRVSAAEAYLRASVYFGVAVNAISATDDLTALVPTFATQQAAWDSFVDHSATDIERVAIPYESSTLPGYFLRPRANANGRTIIAVNGSDGSTAALWAVCASPALKRGYNVLLFDGPGQQSQLFEHNVPFRPDWENVLTPVFDFVAGVDGVNEDRIAVYGISQGGYWVPRALAFEHRFAAAIADPGVVDVSTSWTAHIPKSLMKLLDEKEEAKFDNQMRMGMKFSSETANTWRFRARPYGMSGYAETVEAVRTYNLEAHAAKITTPIFVTDPEDEQFWPGQSERLAELTSSVSTLSHFTAAEGASGHCQPLARDLTAQRMFDWLDEHFDSLEAR</sequence>
<comment type="caution">
    <text evidence="3">The sequence shown here is derived from an EMBL/GenBank/DDBJ whole genome shotgun (WGS) entry which is preliminary data.</text>
</comment>
<dbReference type="GO" id="GO:0006508">
    <property type="term" value="P:proteolysis"/>
    <property type="evidence" value="ECO:0007669"/>
    <property type="project" value="InterPro"/>
</dbReference>
<name>A0A7W3JN15_9MICO</name>
<dbReference type="InterPro" id="IPR001375">
    <property type="entry name" value="Peptidase_S9_cat"/>
</dbReference>
<dbReference type="AlphaFoldDB" id="A0A7W3JN15"/>
<evidence type="ECO:0000259" key="2">
    <source>
        <dbReference type="Pfam" id="PF00326"/>
    </source>
</evidence>
<proteinExistence type="inferred from homology"/>
<dbReference type="GO" id="GO:0008236">
    <property type="term" value="F:serine-type peptidase activity"/>
    <property type="evidence" value="ECO:0007669"/>
    <property type="project" value="InterPro"/>
</dbReference>
<dbReference type="Pfam" id="PF00326">
    <property type="entry name" value="Peptidase_S9"/>
    <property type="match status" value="1"/>
</dbReference>
<accession>A0A7W3JN15</accession>